<evidence type="ECO:0000313" key="3">
    <source>
        <dbReference type="Proteomes" id="UP001152622"/>
    </source>
</evidence>
<evidence type="ECO:0000313" key="2">
    <source>
        <dbReference type="EMBL" id="KAJ8371122.1"/>
    </source>
</evidence>
<keyword evidence="3" id="KW-1185">Reference proteome</keyword>
<dbReference type="EMBL" id="JAINUF010000003">
    <property type="protein sequence ID" value="KAJ8371122.1"/>
    <property type="molecule type" value="Genomic_DNA"/>
</dbReference>
<feature type="region of interest" description="Disordered" evidence="1">
    <location>
        <begin position="208"/>
        <end position="229"/>
    </location>
</feature>
<proteinExistence type="predicted"/>
<name>A0A9Q1G170_SYNKA</name>
<dbReference type="Proteomes" id="UP001152622">
    <property type="component" value="Chromosome 3"/>
</dbReference>
<organism evidence="2 3">
    <name type="scientific">Synaphobranchus kaupii</name>
    <name type="common">Kaup's arrowtooth eel</name>
    <dbReference type="NCBI Taxonomy" id="118154"/>
    <lineage>
        <taxon>Eukaryota</taxon>
        <taxon>Metazoa</taxon>
        <taxon>Chordata</taxon>
        <taxon>Craniata</taxon>
        <taxon>Vertebrata</taxon>
        <taxon>Euteleostomi</taxon>
        <taxon>Actinopterygii</taxon>
        <taxon>Neopterygii</taxon>
        <taxon>Teleostei</taxon>
        <taxon>Anguilliformes</taxon>
        <taxon>Synaphobranchidae</taxon>
        <taxon>Synaphobranchus</taxon>
    </lineage>
</organism>
<sequence length="229" mass="25492">MTTPFDKTGAESMALSNREAGISLNPPLPFGLEVGVMCDYNPIAPPPPPTGFQLERTSVSAPGENRDGSRWHPGLTLARVPAQTGRHREEPWRQQSVPDPDDGDTREPPRATPPENGGREHRRISRQSRKTRNEGDGETTGSSLQAPHLHIGEGEHSKQQQTTPREEEIPFMERVHGRGLEIALRRRGRQRQHGAATEDYLRIQESMRGMLSTESPGERTSDLRALFST</sequence>
<comment type="caution">
    <text evidence="2">The sequence shown here is derived from an EMBL/GenBank/DDBJ whole genome shotgun (WGS) entry which is preliminary data.</text>
</comment>
<gene>
    <name evidence="2" type="ORF">SKAU_G00111500</name>
</gene>
<evidence type="ECO:0000256" key="1">
    <source>
        <dbReference type="SAM" id="MobiDB-lite"/>
    </source>
</evidence>
<protein>
    <submittedName>
        <fullName evidence="2">Uncharacterized protein</fullName>
    </submittedName>
</protein>
<dbReference type="AlphaFoldDB" id="A0A9Q1G170"/>
<feature type="compositionally biased region" description="Basic residues" evidence="1">
    <location>
        <begin position="120"/>
        <end position="130"/>
    </location>
</feature>
<feature type="compositionally biased region" description="Basic and acidic residues" evidence="1">
    <location>
        <begin position="150"/>
        <end position="174"/>
    </location>
</feature>
<accession>A0A9Q1G170</accession>
<feature type="region of interest" description="Disordered" evidence="1">
    <location>
        <begin position="40"/>
        <end position="174"/>
    </location>
</feature>
<reference evidence="2" key="1">
    <citation type="journal article" date="2023" name="Science">
        <title>Genome structures resolve the early diversification of teleost fishes.</title>
        <authorList>
            <person name="Parey E."/>
            <person name="Louis A."/>
            <person name="Montfort J."/>
            <person name="Bouchez O."/>
            <person name="Roques C."/>
            <person name="Iampietro C."/>
            <person name="Lluch J."/>
            <person name="Castinel A."/>
            <person name="Donnadieu C."/>
            <person name="Desvignes T."/>
            <person name="Floi Bucao C."/>
            <person name="Jouanno E."/>
            <person name="Wen M."/>
            <person name="Mejri S."/>
            <person name="Dirks R."/>
            <person name="Jansen H."/>
            <person name="Henkel C."/>
            <person name="Chen W.J."/>
            <person name="Zahm M."/>
            <person name="Cabau C."/>
            <person name="Klopp C."/>
            <person name="Thompson A.W."/>
            <person name="Robinson-Rechavi M."/>
            <person name="Braasch I."/>
            <person name="Lecointre G."/>
            <person name="Bobe J."/>
            <person name="Postlethwait J.H."/>
            <person name="Berthelot C."/>
            <person name="Roest Crollius H."/>
            <person name="Guiguen Y."/>
        </authorList>
    </citation>
    <scope>NUCLEOTIDE SEQUENCE</scope>
    <source>
        <strain evidence="2">WJC10195</strain>
    </source>
</reference>